<dbReference type="Gene3D" id="2.20.28.270">
    <property type="entry name" value="RNA polymerase-binding protein A"/>
    <property type="match status" value="1"/>
</dbReference>
<accession>A0A9D1GX38</accession>
<dbReference type="InterPro" id="IPR025182">
    <property type="entry name" value="RNApol-bd_RbpA"/>
</dbReference>
<feature type="region of interest" description="Disordered" evidence="1">
    <location>
        <begin position="1"/>
        <end position="22"/>
    </location>
</feature>
<reference evidence="2" key="1">
    <citation type="submission" date="2020-10" db="EMBL/GenBank/DDBJ databases">
        <authorList>
            <person name="Gilroy R."/>
        </authorList>
    </citation>
    <scope>NUCLEOTIDE SEQUENCE</scope>
    <source>
        <strain evidence="2">ChiGjej1B1-24693</strain>
    </source>
</reference>
<comment type="caution">
    <text evidence="2">The sequence shown here is derived from an EMBL/GenBank/DDBJ whole genome shotgun (WGS) entry which is preliminary data.</text>
</comment>
<dbReference type="Proteomes" id="UP000886842">
    <property type="component" value="Unassembled WGS sequence"/>
</dbReference>
<dbReference type="AlphaFoldDB" id="A0A9D1GX38"/>
<feature type="region of interest" description="Disordered" evidence="1">
    <location>
        <begin position="64"/>
        <end position="88"/>
    </location>
</feature>
<proteinExistence type="predicted"/>
<evidence type="ECO:0000256" key="1">
    <source>
        <dbReference type="SAM" id="MobiDB-lite"/>
    </source>
</evidence>
<evidence type="ECO:0000313" key="3">
    <source>
        <dbReference type="Proteomes" id="UP000886842"/>
    </source>
</evidence>
<reference evidence="2" key="2">
    <citation type="journal article" date="2021" name="PeerJ">
        <title>Extensive microbial diversity within the chicken gut microbiome revealed by metagenomics and culture.</title>
        <authorList>
            <person name="Gilroy R."/>
            <person name="Ravi A."/>
            <person name="Getino M."/>
            <person name="Pursley I."/>
            <person name="Horton D.L."/>
            <person name="Alikhan N.F."/>
            <person name="Baker D."/>
            <person name="Gharbi K."/>
            <person name="Hall N."/>
            <person name="Watson M."/>
            <person name="Adriaenssens E.M."/>
            <person name="Foster-Nyarko E."/>
            <person name="Jarju S."/>
            <person name="Secka A."/>
            <person name="Antonio M."/>
            <person name="Oren A."/>
            <person name="Chaudhuri R.R."/>
            <person name="La Ragione R."/>
            <person name="Hildebrand F."/>
            <person name="Pallen M.J."/>
        </authorList>
    </citation>
    <scope>NUCLEOTIDE SEQUENCE</scope>
    <source>
        <strain evidence="2">ChiGjej1B1-24693</strain>
    </source>
</reference>
<dbReference type="Pfam" id="PF13397">
    <property type="entry name" value="RbpA"/>
    <property type="match status" value="1"/>
</dbReference>
<sequence>MADRALRGAGLGSKSFEDETGVEFAPRQQLGFDCPNGHHFELTFSEEAETPALWECPRCGLESRRTDGVEPEAKEVKPQRTHWDMLRE</sequence>
<dbReference type="EMBL" id="DVLP01000175">
    <property type="protein sequence ID" value="HIT75066.1"/>
    <property type="molecule type" value="Genomic_DNA"/>
</dbReference>
<protein>
    <submittedName>
        <fullName evidence="2">RNA polymerase-binding protein RbpA</fullName>
    </submittedName>
</protein>
<dbReference type="GO" id="GO:0045893">
    <property type="term" value="P:positive regulation of DNA-templated transcription"/>
    <property type="evidence" value="ECO:0007669"/>
    <property type="project" value="InterPro"/>
</dbReference>
<gene>
    <name evidence="2" type="ORF">IAA98_05725</name>
</gene>
<dbReference type="GO" id="GO:0001000">
    <property type="term" value="F:bacterial-type RNA polymerase core enzyme binding"/>
    <property type="evidence" value="ECO:0007669"/>
    <property type="project" value="InterPro"/>
</dbReference>
<evidence type="ECO:0000313" key="2">
    <source>
        <dbReference type="EMBL" id="HIT75066.1"/>
    </source>
</evidence>
<dbReference type="InterPro" id="IPR038638">
    <property type="entry name" value="RbpA_sf"/>
</dbReference>
<organism evidence="2 3">
    <name type="scientific">Candidatus Avipropionibacterium avicola</name>
    <dbReference type="NCBI Taxonomy" id="2840701"/>
    <lineage>
        <taxon>Bacteria</taxon>
        <taxon>Bacillati</taxon>
        <taxon>Actinomycetota</taxon>
        <taxon>Actinomycetes</taxon>
        <taxon>Propionibacteriales</taxon>
        <taxon>Propionibacteriaceae</taxon>
        <taxon>Propionibacteriaceae incertae sedis</taxon>
        <taxon>Candidatus Avipropionibacterium</taxon>
    </lineage>
</organism>
<feature type="non-terminal residue" evidence="2">
    <location>
        <position position="88"/>
    </location>
</feature>
<name>A0A9D1GX38_9ACTN</name>